<dbReference type="RefSeq" id="XP_035589920.1">
    <property type="nucleotide sequence ID" value="XM_035732934.2"/>
</dbReference>
<reference evidence="4" key="4">
    <citation type="journal article" date="2022" name="PLoS Pathog.">
        <title>Chromosome-level genome of Schistosoma haematobium underpins genome-wide explorations of molecular variation.</title>
        <authorList>
            <person name="Stroehlein A.J."/>
            <person name="Korhonen P.K."/>
            <person name="Lee V.V."/>
            <person name="Ralph S.A."/>
            <person name="Mentink-Kane M."/>
            <person name="You H."/>
            <person name="McManus D.P."/>
            <person name="Tchuente L.T."/>
            <person name="Stothard J.R."/>
            <person name="Kaur P."/>
            <person name="Dudchenko O."/>
            <person name="Aiden E.L."/>
            <person name="Yang B."/>
            <person name="Yang H."/>
            <person name="Emery A.M."/>
            <person name="Webster B.L."/>
            <person name="Brindley P.J."/>
            <person name="Rollinson D."/>
            <person name="Chang B.C.H."/>
            <person name="Gasser R.B."/>
            <person name="Young N.D."/>
        </authorList>
    </citation>
    <scope>NUCLEOTIDE SEQUENCE</scope>
</reference>
<dbReference type="InterPro" id="IPR026822">
    <property type="entry name" value="Spp2/MOS2_G-patch"/>
</dbReference>
<reference evidence="4" key="2">
    <citation type="journal article" date="2019" name="Gigascience">
        <title>High-quality Schistosoma haematobium genome achieved by single-molecule and long-range sequencing.</title>
        <authorList>
            <person name="Stroehlein A.J."/>
            <person name="Korhonen P.K."/>
            <person name="Chong T.M."/>
            <person name="Lim Y.L."/>
            <person name="Chan K.G."/>
            <person name="Webster B."/>
            <person name="Rollinson D."/>
            <person name="Brindley P.J."/>
            <person name="Gasser R.B."/>
            <person name="Young N.D."/>
        </authorList>
    </citation>
    <scope>NUCLEOTIDE SEQUENCE</scope>
</reference>
<dbReference type="InterPro" id="IPR045166">
    <property type="entry name" value="Spp2-like"/>
</dbReference>
<dbReference type="AlphaFoldDB" id="A0A6A5DU46"/>
<dbReference type="EMBL" id="AMPZ03000005">
    <property type="protein sequence ID" value="KAH9583496.1"/>
    <property type="molecule type" value="Genomic_DNA"/>
</dbReference>
<dbReference type="GeneID" id="24587968"/>
<dbReference type="CDD" id="cd13152">
    <property type="entry name" value="KOW_GPKOW_A"/>
    <property type="match status" value="1"/>
</dbReference>
<dbReference type="KEGG" id="shx:MS3_00007874"/>
<keyword evidence="2" id="KW-0539">Nucleus</keyword>
<dbReference type="InterPro" id="IPR041993">
    <property type="entry name" value="GPKOW_KOW1"/>
</dbReference>
<evidence type="ECO:0000256" key="3">
    <source>
        <dbReference type="SAM" id="MobiDB-lite"/>
    </source>
</evidence>
<comment type="caution">
    <text evidence="4">The sequence shown here is derived from an EMBL/GenBank/DDBJ whole genome shotgun (WGS) entry which is preliminary data.</text>
</comment>
<evidence type="ECO:0000256" key="1">
    <source>
        <dbReference type="ARBA" id="ARBA00004123"/>
    </source>
</evidence>
<dbReference type="Pfam" id="PF12656">
    <property type="entry name" value="G-patch_2"/>
    <property type="match status" value="1"/>
</dbReference>
<evidence type="ECO:0000256" key="2">
    <source>
        <dbReference type="ARBA" id="ARBA00023242"/>
    </source>
</evidence>
<reference evidence="4" key="1">
    <citation type="journal article" date="2012" name="Nat. Genet.">
        <title>Whole-genome sequence of Schistosoma haematobium.</title>
        <authorList>
            <person name="Young N.D."/>
            <person name="Jex A.R."/>
            <person name="Li B."/>
            <person name="Liu S."/>
            <person name="Yang L."/>
            <person name="Xiong Z."/>
            <person name="Li Y."/>
            <person name="Cantacessi C."/>
            <person name="Hall R.S."/>
            <person name="Xu X."/>
            <person name="Chen F."/>
            <person name="Wu X."/>
            <person name="Zerlotini A."/>
            <person name="Oliveira G."/>
            <person name="Hofmann A."/>
            <person name="Zhang G."/>
            <person name="Fang X."/>
            <person name="Kang Y."/>
            <person name="Campbell B.E."/>
            <person name="Loukas A."/>
            <person name="Ranganathan S."/>
            <person name="Rollinson D."/>
            <person name="Rinaldi G."/>
            <person name="Brindley P.J."/>
            <person name="Yang H."/>
            <person name="Wang J."/>
            <person name="Wang J."/>
            <person name="Gasser R.B."/>
        </authorList>
    </citation>
    <scope>NUCLEOTIDE SEQUENCE</scope>
</reference>
<keyword evidence="5" id="KW-1185">Reference proteome</keyword>
<dbReference type="PANTHER" id="PTHR15818:SF2">
    <property type="entry name" value="G-PATCH DOMAIN AND KOW MOTIFS-CONTAINING PROTEIN"/>
    <property type="match status" value="1"/>
</dbReference>
<gene>
    <name evidence="4" type="primary">GKOW1</name>
    <name evidence="4" type="ORF">MS3_00007874</name>
</gene>
<dbReference type="GO" id="GO:0005681">
    <property type="term" value="C:spliceosomal complex"/>
    <property type="evidence" value="ECO:0007669"/>
    <property type="project" value="TreeGrafter"/>
</dbReference>
<evidence type="ECO:0000313" key="4">
    <source>
        <dbReference type="EMBL" id="KAH9583496.1"/>
    </source>
</evidence>
<accession>A0A6A5DU46</accession>
<protein>
    <submittedName>
        <fullName evidence="4">G-patch domain and KOW motifs-containing protein 1</fullName>
    </submittedName>
</protein>
<evidence type="ECO:0000313" key="5">
    <source>
        <dbReference type="Proteomes" id="UP000471633"/>
    </source>
</evidence>
<organism evidence="4 5">
    <name type="scientific">Schistosoma haematobium</name>
    <name type="common">Blood fluke</name>
    <dbReference type="NCBI Taxonomy" id="6185"/>
    <lineage>
        <taxon>Eukaryota</taxon>
        <taxon>Metazoa</taxon>
        <taxon>Spiralia</taxon>
        <taxon>Lophotrochozoa</taxon>
        <taxon>Platyhelminthes</taxon>
        <taxon>Trematoda</taxon>
        <taxon>Digenea</taxon>
        <taxon>Strigeidida</taxon>
        <taxon>Schistosomatoidea</taxon>
        <taxon>Schistosomatidae</taxon>
        <taxon>Schistosoma</taxon>
    </lineage>
</organism>
<dbReference type="InterPro" id="IPR045609">
    <property type="entry name" value="DUF6451"/>
</dbReference>
<reference evidence="4" key="3">
    <citation type="submission" date="2021-06" db="EMBL/GenBank/DDBJ databases">
        <title>Chromosome-level genome assembly for S. haematobium.</title>
        <authorList>
            <person name="Stroehlein A.J."/>
        </authorList>
    </citation>
    <scope>NUCLEOTIDE SEQUENCE</scope>
</reference>
<dbReference type="PANTHER" id="PTHR15818">
    <property type="entry name" value="G PATCH AND KOW-CONTAINING"/>
    <property type="match status" value="1"/>
</dbReference>
<sequence>MQLYELDFADELALLSYTHEQMQMKTTSVAAVSASVGLNIHKGKTKVLKFKAENSNPITLDGETLEDVESFTYLGNIIDEQGGSDADVKARIGKARVAFLQLKNIWNSKQLSTNIKVRIFNTNVKAVLLYGAETWRTTTTTIKKVQFPAEEEIRKRRLRWIGHTLRKSSNCITRQALTWNPEGKRKRGRPKNTLLREIEADMKRMNNNWKELERIAQYGVGWRMLVSSTCSFTRSNRRKYMSLAGNMSDLKPKLAFSFLQRKKQLVYNPKVTSLDANNGEVTIEEKKEFITSIEDKIMHVYVCSTAKKEEQLVIPLKRSKNIFQERMRKNFLPAESLDPLTLQALQEIKEESQAFSSDSQNVHVNFDLKISANSSETTEETENANYDAIPIEKFGVALLAGMGFDPKSLDSSKRYFLFLSILPHREVLLPQRPKGLGLGADPTAVQDAKQELLKSKIEKLTWDPGARCQIVLGKNKGLYGTLEGLDGDTGRVIIRLKVSKEAVTVLQHTVRLVPIKEYAAYSNCINQNQVDEYKAREAEQLLLKSNHNSDSDPPGSKSTRYEQSTHSDSIRKTSNISKEDKPLKCEPNRPSGGISWLRPKLIVRCLDRNYCGGKYNKEKLIIISIDGSRCSCKTESGQIIEGLPIKYLQTIIPHEINSVLMIVNGERSGQLARLIRRDSRNQLVDVKTRSGIPLQYHFDCVCAIHDPFGN</sequence>
<dbReference type="CTD" id="24587968"/>
<dbReference type="Pfam" id="PF20049">
    <property type="entry name" value="DUF6451"/>
    <property type="match status" value="1"/>
</dbReference>
<proteinExistence type="predicted"/>
<feature type="compositionally biased region" description="Basic and acidic residues" evidence="3">
    <location>
        <begin position="559"/>
        <end position="587"/>
    </location>
</feature>
<feature type="region of interest" description="Disordered" evidence="3">
    <location>
        <begin position="544"/>
        <end position="589"/>
    </location>
</feature>
<name>A0A6A5DU46_SCHHA</name>
<dbReference type="GO" id="GO:0000398">
    <property type="term" value="P:mRNA splicing, via spliceosome"/>
    <property type="evidence" value="ECO:0007669"/>
    <property type="project" value="InterPro"/>
</dbReference>
<comment type="subcellular location">
    <subcellularLocation>
        <location evidence="1">Nucleus</location>
    </subcellularLocation>
</comment>
<dbReference type="Proteomes" id="UP000471633">
    <property type="component" value="Unassembled WGS sequence"/>
</dbReference>